<dbReference type="Gene3D" id="3.50.4.10">
    <property type="entry name" value="Hepatocyte Growth Factor"/>
    <property type="match status" value="1"/>
</dbReference>
<evidence type="ECO:0000259" key="2">
    <source>
        <dbReference type="PROSITE" id="PS51034"/>
    </source>
</evidence>
<dbReference type="SUPFAM" id="SSF57414">
    <property type="entry name" value="Hairpin loop containing domain-like"/>
    <property type="match status" value="1"/>
</dbReference>
<dbReference type="InterPro" id="IPR001507">
    <property type="entry name" value="ZP_dom"/>
</dbReference>
<dbReference type="GO" id="GO:0009653">
    <property type="term" value="P:anatomical structure morphogenesis"/>
    <property type="evidence" value="ECO:0007669"/>
    <property type="project" value="TreeGrafter"/>
</dbReference>
<evidence type="ECO:0000313" key="4">
    <source>
        <dbReference type="WBParaSite" id="TMUE_3000013108.1"/>
    </source>
</evidence>
<dbReference type="SMART" id="SM00473">
    <property type="entry name" value="PAN_AP"/>
    <property type="match status" value="3"/>
</dbReference>
<protein>
    <submittedName>
        <fullName evidence="4">Apple domain-containing protein</fullName>
    </submittedName>
</protein>
<reference evidence="4" key="1">
    <citation type="submission" date="2019-12" db="UniProtKB">
        <authorList>
            <consortium name="WormBaseParasite"/>
        </authorList>
    </citation>
    <scope>IDENTIFICATION</scope>
</reference>
<dbReference type="STRING" id="70415.A0A5S6R114"/>
<dbReference type="WBParaSite" id="TMUE_3000013108.1">
    <property type="protein sequence ID" value="TMUE_3000013108.1"/>
    <property type="gene ID" value="WBGene00285146"/>
</dbReference>
<dbReference type="InterPro" id="IPR003609">
    <property type="entry name" value="Pan_app"/>
</dbReference>
<feature type="domain" description="ZP" evidence="2">
    <location>
        <begin position="310"/>
        <end position="555"/>
    </location>
</feature>
<dbReference type="InterPro" id="IPR052774">
    <property type="entry name" value="Celegans_DevNeuronal_Protein"/>
</dbReference>
<dbReference type="Pfam" id="PF00024">
    <property type="entry name" value="PAN_1"/>
    <property type="match status" value="3"/>
</dbReference>
<proteinExistence type="predicted"/>
<dbReference type="PANTHER" id="PTHR47327:SF17">
    <property type="entry name" value="CUTICLIN-LIKE"/>
    <property type="match status" value="1"/>
</dbReference>
<sequence length="575" mass="64031">MCINALSKGFAASKRSLSGDGCNGYSTFVITTGAFNEGMIREHVNVDSLSECASKCRALASGCQAANFVHQSAEEKPLCVLYQAIPSDLSRGQRISHDSNTLFAIERICLPIQSSALAGSECHNDWWFERVPNKQIAVASLFTLSTLVNLSIEECLSECSKRAHTCKSVQYTKTSKQCSLLSASRATAGQPNGIFISAFDADIYENGCFQWPLVGSRAKCTFRTGYGLAVPALYDERRANVASSQQCQQFCSLSSAHLCTAYAFDTLGRVCYLIHTGNSMEERRVFMQRSMVKDRIRLGRLENCVEFRMNCEAQHMRVDVQILKLVNGEVTSVNDPNRCRVRMINSWTSTLKIPYNGCGTELKDQSSFVNHVAFRPISNSTFDYVRRAKLVCNTPREKESSHNYSLRIASIPVGQAKIVDVTGRAGPRQKEPFRLVVLNQRFKPTSNAVAGDHGFLEVQWHSLHDVAPQKFRVTDLIATDLRSGNDLLLYDNQGCAVHPKLASDFEVIDRYKLRAKISFFAFPETNRVFYKGHVEACYDNCAHLKSGCTRAAKGTSDNKSDLHNAVVRRFNLTTS</sequence>
<accession>A0A5S6R114</accession>
<evidence type="ECO:0000259" key="1">
    <source>
        <dbReference type="PROSITE" id="PS50948"/>
    </source>
</evidence>
<evidence type="ECO:0000313" key="3">
    <source>
        <dbReference type="Proteomes" id="UP000046395"/>
    </source>
</evidence>
<dbReference type="Proteomes" id="UP000046395">
    <property type="component" value="Unassembled WGS sequence"/>
</dbReference>
<organism evidence="3 4">
    <name type="scientific">Trichuris muris</name>
    <name type="common">Mouse whipworm</name>
    <dbReference type="NCBI Taxonomy" id="70415"/>
    <lineage>
        <taxon>Eukaryota</taxon>
        <taxon>Metazoa</taxon>
        <taxon>Ecdysozoa</taxon>
        <taxon>Nematoda</taxon>
        <taxon>Enoplea</taxon>
        <taxon>Dorylaimia</taxon>
        <taxon>Trichinellida</taxon>
        <taxon>Trichuridae</taxon>
        <taxon>Trichuris</taxon>
    </lineage>
</organism>
<dbReference type="AlphaFoldDB" id="A0A5S6R114"/>
<dbReference type="CDD" id="cd01099">
    <property type="entry name" value="PAN_AP_HGF"/>
    <property type="match status" value="1"/>
</dbReference>
<dbReference type="PROSITE" id="PS50948">
    <property type="entry name" value="PAN"/>
    <property type="match status" value="3"/>
</dbReference>
<feature type="domain" description="Apple" evidence="1">
    <location>
        <begin position="220"/>
        <end position="291"/>
    </location>
</feature>
<keyword evidence="3" id="KW-1185">Reference proteome</keyword>
<feature type="domain" description="Apple" evidence="1">
    <location>
        <begin position="122"/>
        <end position="208"/>
    </location>
</feature>
<name>A0A5S6R114_TRIMR</name>
<dbReference type="PANTHER" id="PTHR47327">
    <property type="entry name" value="FI18240P1-RELATED"/>
    <property type="match status" value="1"/>
</dbReference>
<feature type="domain" description="Apple" evidence="1">
    <location>
        <begin position="22"/>
        <end position="109"/>
    </location>
</feature>
<dbReference type="PROSITE" id="PS51034">
    <property type="entry name" value="ZP_2"/>
    <property type="match status" value="1"/>
</dbReference>